<evidence type="ECO:0000256" key="3">
    <source>
        <dbReference type="ARBA" id="ARBA00022741"/>
    </source>
</evidence>
<feature type="domain" description="ABC transporter" evidence="5">
    <location>
        <begin position="1"/>
        <end position="234"/>
    </location>
</feature>
<evidence type="ECO:0000256" key="2">
    <source>
        <dbReference type="ARBA" id="ARBA00022448"/>
    </source>
</evidence>
<evidence type="ECO:0000313" key="7">
    <source>
        <dbReference type="Proteomes" id="UP000305675"/>
    </source>
</evidence>
<dbReference type="Gene3D" id="3.40.50.300">
    <property type="entry name" value="P-loop containing nucleotide triphosphate hydrolases"/>
    <property type="match status" value="1"/>
</dbReference>
<dbReference type="SUPFAM" id="SSF52540">
    <property type="entry name" value="P-loop containing nucleoside triphosphate hydrolases"/>
    <property type="match status" value="1"/>
</dbReference>
<keyword evidence="2" id="KW-0813">Transport</keyword>
<dbReference type="OrthoDB" id="9802264at2"/>
<evidence type="ECO:0000256" key="4">
    <source>
        <dbReference type="ARBA" id="ARBA00022840"/>
    </source>
</evidence>
<dbReference type="InterPro" id="IPR017871">
    <property type="entry name" value="ABC_transporter-like_CS"/>
</dbReference>
<dbReference type="InterPro" id="IPR050166">
    <property type="entry name" value="ABC_transporter_ATP-bind"/>
</dbReference>
<sequence>MVGIELWRFGLRYEADKDPVFDDLNLCIAPGQWSVIVGASGCGKTSLLRALAGLLDQQAKCDGEIRTDDGLSLSGRVAYMAQQDLLLPWLSVLDNVCVAERFAPVGDSQRDLRQRATQLLQQVGLGKLVNAYPQQLSGGQRQRVALARTLMQDRPLVLMDEPFSALDAVTRHRLQNLAAQLLANKTVVLITHDPQEALRLADRLYVLQGRPAMPVALRLPNTAAPRVLDGELAALQQQILQQLQPEAVDELV</sequence>
<protein>
    <submittedName>
        <fullName evidence="6">ABC transporter ATP-binding protein</fullName>
    </submittedName>
</protein>
<evidence type="ECO:0000313" key="6">
    <source>
        <dbReference type="EMBL" id="TKB56306.1"/>
    </source>
</evidence>
<dbReference type="RefSeq" id="WP_136863034.1">
    <property type="nucleotide sequence ID" value="NZ_SWCJ01000004.1"/>
</dbReference>
<organism evidence="6 7">
    <name type="scientific">Ferrimonas aestuarii</name>
    <dbReference type="NCBI Taxonomy" id="2569539"/>
    <lineage>
        <taxon>Bacteria</taxon>
        <taxon>Pseudomonadati</taxon>
        <taxon>Pseudomonadota</taxon>
        <taxon>Gammaproteobacteria</taxon>
        <taxon>Alteromonadales</taxon>
        <taxon>Ferrimonadaceae</taxon>
        <taxon>Ferrimonas</taxon>
    </lineage>
</organism>
<dbReference type="PROSITE" id="PS50893">
    <property type="entry name" value="ABC_TRANSPORTER_2"/>
    <property type="match status" value="1"/>
</dbReference>
<comment type="similarity">
    <text evidence="1">Belongs to the ABC transporter superfamily.</text>
</comment>
<dbReference type="GO" id="GO:0005524">
    <property type="term" value="F:ATP binding"/>
    <property type="evidence" value="ECO:0007669"/>
    <property type="project" value="UniProtKB-KW"/>
</dbReference>
<dbReference type="PANTHER" id="PTHR42788:SF19">
    <property type="entry name" value="ALIPHATIC SULFONATES IMPORT ATP-BINDING PROTEIN SSUB 2"/>
    <property type="match status" value="1"/>
</dbReference>
<keyword evidence="3" id="KW-0547">Nucleotide-binding</keyword>
<dbReference type="PROSITE" id="PS00211">
    <property type="entry name" value="ABC_TRANSPORTER_1"/>
    <property type="match status" value="1"/>
</dbReference>
<reference evidence="6 7" key="1">
    <citation type="submission" date="2019-04" db="EMBL/GenBank/DDBJ databases">
        <authorList>
            <person name="Hwang J.C."/>
        </authorList>
    </citation>
    <scope>NUCLEOTIDE SEQUENCE [LARGE SCALE GENOMIC DNA]</scope>
    <source>
        <strain evidence="6 7">IMCC35002</strain>
    </source>
</reference>
<keyword evidence="4 6" id="KW-0067">ATP-binding</keyword>
<dbReference type="PANTHER" id="PTHR42788">
    <property type="entry name" value="TAURINE IMPORT ATP-BINDING PROTEIN-RELATED"/>
    <property type="match status" value="1"/>
</dbReference>
<dbReference type="InterPro" id="IPR003593">
    <property type="entry name" value="AAA+_ATPase"/>
</dbReference>
<dbReference type="GO" id="GO:0016887">
    <property type="term" value="F:ATP hydrolysis activity"/>
    <property type="evidence" value="ECO:0007669"/>
    <property type="project" value="InterPro"/>
</dbReference>
<name>A0A4V5NWC0_9GAMM</name>
<dbReference type="Pfam" id="PF00005">
    <property type="entry name" value="ABC_tran"/>
    <property type="match status" value="1"/>
</dbReference>
<gene>
    <name evidence="6" type="ORF">FCL42_07250</name>
</gene>
<evidence type="ECO:0000256" key="1">
    <source>
        <dbReference type="ARBA" id="ARBA00005417"/>
    </source>
</evidence>
<dbReference type="EMBL" id="SWCJ01000004">
    <property type="protein sequence ID" value="TKB56306.1"/>
    <property type="molecule type" value="Genomic_DNA"/>
</dbReference>
<evidence type="ECO:0000259" key="5">
    <source>
        <dbReference type="PROSITE" id="PS50893"/>
    </source>
</evidence>
<dbReference type="Proteomes" id="UP000305675">
    <property type="component" value="Unassembled WGS sequence"/>
</dbReference>
<dbReference type="InterPro" id="IPR003439">
    <property type="entry name" value="ABC_transporter-like_ATP-bd"/>
</dbReference>
<keyword evidence="7" id="KW-1185">Reference proteome</keyword>
<dbReference type="AlphaFoldDB" id="A0A4V5NWC0"/>
<comment type="caution">
    <text evidence="6">The sequence shown here is derived from an EMBL/GenBank/DDBJ whole genome shotgun (WGS) entry which is preliminary data.</text>
</comment>
<proteinExistence type="inferred from homology"/>
<accession>A0A4V5NWC0</accession>
<dbReference type="SMART" id="SM00382">
    <property type="entry name" value="AAA"/>
    <property type="match status" value="1"/>
</dbReference>
<dbReference type="InterPro" id="IPR027417">
    <property type="entry name" value="P-loop_NTPase"/>
</dbReference>